<reference evidence="2 3" key="1">
    <citation type="journal article" date="2015" name="J. Microbiol.">
        <title>Sphingosinicella ginsenosidimutans sp. nov., with ginsenoside converting activity.</title>
        <authorList>
            <person name="Kim J.K."/>
            <person name="Kang M.S."/>
            <person name="Park S.C."/>
            <person name="Kim K.M."/>
            <person name="Choi K."/>
            <person name="Yoon M.H."/>
            <person name="Im W.T."/>
        </authorList>
    </citation>
    <scope>NUCLEOTIDE SEQUENCE [LARGE SCALE GENOMIC DNA]</scope>
    <source>
        <strain evidence="2 3">BS-11</strain>
    </source>
</reference>
<evidence type="ECO:0000259" key="1">
    <source>
        <dbReference type="Pfam" id="PF13480"/>
    </source>
</evidence>
<sequence length="375" mass="41792">MRAPPERREASDGRAAGELDRAPSFLLKCPRDRARAKGLWHVSVKIACFERLDEVARDAAGALDRAARPILYDRLDWFRLLEAHCPPAGRLLALRADAEGAPSWLVLAIEGRTARPYAAWYSLRVGPIGGSGADAMTSFAETLAARRLASLVMAPMERPEPLAEGLAKAGWWVRVEPDKANWRIATEGMDFEAYWASRSGRLRNTVRRKARAAALDVMIHRRFDAEAWADYESVYRASWKPEEGSFPFLRALAEQEGAAGCLRLGVAKKDGRPVAAQLWTVENGEATIHKLAYAEDAKALSPGSILSQAMFRHVLDEDRVAAIDYGVGDEPYKAEWMAERRQLWRIVAHNPRTFPGLLRGLRERASALAARLRTR</sequence>
<dbReference type="Proteomes" id="UP000321249">
    <property type="component" value="Unassembled WGS sequence"/>
</dbReference>
<dbReference type="AlphaFoldDB" id="A0A5C6TWK4"/>
<organism evidence="2 3">
    <name type="scientific">Allosphingosinicella ginsenosidimutans</name>
    <dbReference type="NCBI Taxonomy" id="1176539"/>
    <lineage>
        <taxon>Bacteria</taxon>
        <taxon>Pseudomonadati</taxon>
        <taxon>Pseudomonadota</taxon>
        <taxon>Alphaproteobacteria</taxon>
        <taxon>Sphingomonadales</taxon>
        <taxon>Sphingomonadaceae</taxon>
        <taxon>Allosphingosinicella</taxon>
    </lineage>
</organism>
<gene>
    <name evidence="2" type="ORF">FRZ32_14825</name>
</gene>
<dbReference type="InterPro" id="IPR016181">
    <property type="entry name" value="Acyl_CoA_acyltransferase"/>
</dbReference>
<dbReference type="Pfam" id="PF13480">
    <property type="entry name" value="Acetyltransf_6"/>
    <property type="match status" value="1"/>
</dbReference>
<dbReference type="SUPFAM" id="SSF55729">
    <property type="entry name" value="Acyl-CoA N-acyltransferases (Nat)"/>
    <property type="match status" value="1"/>
</dbReference>
<proteinExistence type="predicted"/>
<evidence type="ECO:0000313" key="3">
    <source>
        <dbReference type="Proteomes" id="UP000321249"/>
    </source>
</evidence>
<dbReference type="InterPro" id="IPR038740">
    <property type="entry name" value="BioF2-like_GNAT_dom"/>
</dbReference>
<dbReference type="EMBL" id="VOQQ01000001">
    <property type="protein sequence ID" value="TXC64804.1"/>
    <property type="molecule type" value="Genomic_DNA"/>
</dbReference>
<dbReference type="GO" id="GO:0016740">
    <property type="term" value="F:transferase activity"/>
    <property type="evidence" value="ECO:0007669"/>
    <property type="project" value="UniProtKB-KW"/>
</dbReference>
<keyword evidence="2" id="KW-0808">Transferase</keyword>
<feature type="domain" description="BioF2-like acetyltransferase" evidence="1">
    <location>
        <begin position="201"/>
        <end position="333"/>
    </location>
</feature>
<comment type="caution">
    <text evidence="2">The sequence shown here is derived from an EMBL/GenBank/DDBJ whole genome shotgun (WGS) entry which is preliminary data.</text>
</comment>
<dbReference type="Gene3D" id="3.40.630.30">
    <property type="match status" value="1"/>
</dbReference>
<accession>A0A5C6TWK4</accession>
<keyword evidence="3" id="KW-1185">Reference proteome</keyword>
<name>A0A5C6TWK4_9SPHN</name>
<evidence type="ECO:0000313" key="2">
    <source>
        <dbReference type="EMBL" id="TXC64804.1"/>
    </source>
</evidence>
<protein>
    <submittedName>
        <fullName evidence="2">GNAT family N-acetyltransferase</fullName>
    </submittedName>
</protein>